<accession>D8PU54</accession>
<dbReference type="RefSeq" id="XP_003035469.1">
    <property type="nucleotide sequence ID" value="XM_003035423.1"/>
</dbReference>
<gene>
    <name evidence="1" type="ORF">SCHCODRAFT_106208</name>
</gene>
<dbReference type="InParanoid" id="D8PU54"/>
<dbReference type="GeneID" id="9594822"/>
<keyword evidence="2" id="KW-1185">Reference proteome</keyword>
<dbReference type="HOGENOM" id="CLU_1579426_0_0_1"/>
<name>D8PU54_SCHCM</name>
<proteinExistence type="predicted"/>
<evidence type="ECO:0000313" key="1">
    <source>
        <dbReference type="EMBL" id="EFJ00567.1"/>
    </source>
</evidence>
<dbReference type="VEuPathDB" id="FungiDB:SCHCODRAFT_02003620"/>
<evidence type="ECO:0000313" key="2">
    <source>
        <dbReference type="Proteomes" id="UP000007431"/>
    </source>
</evidence>
<reference evidence="1 2" key="1">
    <citation type="journal article" date="2010" name="Nat. Biotechnol.">
        <title>Genome sequence of the model mushroom Schizophyllum commune.</title>
        <authorList>
            <person name="Ohm R.A."/>
            <person name="de Jong J.F."/>
            <person name="Lugones L.G."/>
            <person name="Aerts A."/>
            <person name="Kothe E."/>
            <person name="Stajich J.E."/>
            <person name="de Vries R.P."/>
            <person name="Record E."/>
            <person name="Levasseur A."/>
            <person name="Baker S.E."/>
            <person name="Bartholomew K.A."/>
            <person name="Coutinho P.M."/>
            <person name="Erdmann S."/>
            <person name="Fowler T.J."/>
            <person name="Gathman A.C."/>
            <person name="Lombard V."/>
            <person name="Henrissat B."/>
            <person name="Knabe N."/>
            <person name="Kuees U."/>
            <person name="Lilly W.W."/>
            <person name="Lindquist E."/>
            <person name="Lucas S."/>
            <person name="Magnuson J.K."/>
            <person name="Piumi F."/>
            <person name="Raudaskoski M."/>
            <person name="Salamov A."/>
            <person name="Schmutz J."/>
            <person name="Schwarze F.W.M.R."/>
            <person name="vanKuyk P.A."/>
            <person name="Horton J.S."/>
            <person name="Grigoriev I.V."/>
            <person name="Woesten H.A.B."/>
        </authorList>
    </citation>
    <scope>NUCLEOTIDE SEQUENCE [LARGE SCALE GENOMIC DNA]</scope>
    <source>
        <strain evidence="2">H4-8 / FGSC 9210</strain>
    </source>
</reference>
<organism evidence="2">
    <name type="scientific">Schizophyllum commune (strain H4-8 / FGSC 9210)</name>
    <name type="common">Split gill fungus</name>
    <dbReference type="NCBI Taxonomy" id="578458"/>
    <lineage>
        <taxon>Eukaryota</taxon>
        <taxon>Fungi</taxon>
        <taxon>Dikarya</taxon>
        <taxon>Basidiomycota</taxon>
        <taxon>Agaricomycotina</taxon>
        <taxon>Agaricomycetes</taxon>
        <taxon>Agaricomycetidae</taxon>
        <taxon>Agaricales</taxon>
        <taxon>Schizophyllaceae</taxon>
        <taxon>Schizophyllum</taxon>
    </lineage>
</organism>
<sequence>MSLDERTFNAQSLVLLLFIPRYSSSPFRDTCSPCSAYLGIRTTNLALSLSGLSYPCLDHDLLSPSTRILSSPRISADFSVTFSVIPCSEPDHPYPAASRAASEALRNRIVSQPDLPLPLKQLTIVLCGGGVALAGKIWCYAYARSCRALHALEGCARVGKAALKSAQRL</sequence>
<dbReference type="Proteomes" id="UP000007431">
    <property type="component" value="Unassembled WGS sequence"/>
</dbReference>
<dbReference type="AlphaFoldDB" id="D8PU54"/>
<protein>
    <submittedName>
        <fullName evidence="1">Uncharacterized protein</fullName>
    </submittedName>
</protein>
<dbReference type="KEGG" id="scm:SCHCO_02003620"/>
<feature type="non-terminal residue" evidence="1">
    <location>
        <position position="169"/>
    </location>
</feature>
<dbReference type="EMBL" id="GL377303">
    <property type="protein sequence ID" value="EFJ00567.1"/>
    <property type="molecule type" value="Genomic_DNA"/>
</dbReference>